<keyword evidence="5 6" id="KW-0472">Membrane</keyword>
<gene>
    <name evidence="10" type="ORF">HAU20_08005</name>
    <name evidence="9" type="ORF">HAU43_07560</name>
</gene>
<dbReference type="InterPro" id="IPR052159">
    <property type="entry name" value="Competence_DNA_uptake"/>
</dbReference>
<evidence type="ECO:0000313" key="9">
    <source>
        <dbReference type="EMBL" id="MBJ7632939.1"/>
    </source>
</evidence>
<dbReference type="AlphaFoldDB" id="A0A4Z0RN13"/>
<accession>A0A4Z0RN13</accession>
<dbReference type="Pfam" id="PF00753">
    <property type="entry name" value="Lactamase_B"/>
    <property type="match status" value="1"/>
</dbReference>
<feature type="transmembrane region" description="Helical" evidence="6">
    <location>
        <begin position="23"/>
        <end position="41"/>
    </location>
</feature>
<feature type="transmembrane region" description="Helical" evidence="6">
    <location>
        <begin position="234"/>
        <end position="252"/>
    </location>
</feature>
<dbReference type="Gene3D" id="3.60.15.10">
    <property type="entry name" value="Ribonuclease Z/Hydroxyacylglutathione hydrolase-like"/>
    <property type="match status" value="1"/>
</dbReference>
<name>A0A4Z0RN13_WEICO</name>
<feature type="domain" description="Metallo-beta-lactamase" evidence="7">
    <location>
        <begin position="490"/>
        <end position="696"/>
    </location>
</feature>
<dbReference type="EMBL" id="JAAOCP010000009">
    <property type="protein sequence ID" value="MBJ7639323.1"/>
    <property type="molecule type" value="Genomic_DNA"/>
</dbReference>
<keyword evidence="11" id="KW-1185">Reference proteome</keyword>
<evidence type="ECO:0000259" key="7">
    <source>
        <dbReference type="Pfam" id="PF00753"/>
    </source>
</evidence>
<organism evidence="10 11">
    <name type="scientific">Weissella confusa</name>
    <name type="common">Lactobacillus confusus</name>
    <dbReference type="NCBI Taxonomy" id="1583"/>
    <lineage>
        <taxon>Bacteria</taxon>
        <taxon>Bacillati</taxon>
        <taxon>Bacillota</taxon>
        <taxon>Bacilli</taxon>
        <taxon>Lactobacillales</taxon>
        <taxon>Lactobacillaceae</taxon>
        <taxon>Weissella</taxon>
    </lineage>
</organism>
<evidence type="ECO:0000313" key="10">
    <source>
        <dbReference type="EMBL" id="MBJ7639323.1"/>
    </source>
</evidence>
<dbReference type="InterPro" id="IPR035681">
    <property type="entry name" value="ComA-like_MBL"/>
</dbReference>
<keyword evidence="3 6" id="KW-0812">Transmembrane</keyword>
<proteinExistence type="predicted"/>
<evidence type="ECO:0000256" key="3">
    <source>
        <dbReference type="ARBA" id="ARBA00022692"/>
    </source>
</evidence>
<dbReference type="EMBL" id="JAAOCX010000009">
    <property type="protein sequence ID" value="MBJ7632939.1"/>
    <property type="molecule type" value="Genomic_DNA"/>
</dbReference>
<evidence type="ECO:0000256" key="4">
    <source>
        <dbReference type="ARBA" id="ARBA00022989"/>
    </source>
</evidence>
<dbReference type="Pfam" id="PF03772">
    <property type="entry name" value="Competence"/>
    <property type="match status" value="1"/>
</dbReference>
<dbReference type="InterPro" id="IPR004477">
    <property type="entry name" value="ComEC_N"/>
</dbReference>
<reference evidence="10 11" key="2">
    <citation type="journal article" date="2021" name="Int. J. Food Microbiol.">
        <title>Safety demonstration of a microbial species for use in the food chain: Weissella confusa.</title>
        <authorList>
            <person name="Bourdichon F."/>
            <person name="Patrone V."/>
            <person name="Fontana A."/>
            <person name="Milani G."/>
            <person name="Morelli L."/>
        </authorList>
    </citation>
    <scope>NUCLEOTIDE SEQUENCE [LARGE SCALE GENOMIC DNA]</scope>
    <source>
        <strain evidence="9">CCUG 30943</strain>
        <strain evidence="10 11">CCUG 43002</strain>
    </source>
</reference>
<evidence type="ECO:0000256" key="2">
    <source>
        <dbReference type="ARBA" id="ARBA00022475"/>
    </source>
</evidence>
<dbReference type="RefSeq" id="WP_003609974.1">
    <property type="nucleotide sequence ID" value="NZ_CP027563.1"/>
</dbReference>
<feature type="transmembrane region" description="Helical" evidence="6">
    <location>
        <begin position="351"/>
        <end position="371"/>
    </location>
</feature>
<feature type="transmembrane region" description="Helical" evidence="6">
    <location>
        <begin position="463"/>
        <end position="481"/>
    </location>
</feature>
<keyword evidence="2" id="KW-1003">Cell membrane</keyword>
<sequence>MNGYWLVTGLLVGTLNVMVCHQFWWAVPMFVWLLILLVTRFKKRLCLTVLIIGSYGTFFGAHQVHLNQLGDQPIGDVKTTVMVHPDELHFTGTTITGFATLPNKERVRLTWFCKDKKPFRELQRRHDAVVISGSGQYEKIAPRRNAYTFDPVGDWRSRGIMHQLVLTQGEVKSAYVPTNAGEFVVLQIRTWHSRLVQWFERLPPGLRDYGETLFLGYTRRDFYDDNLGIQKMGLVHLFSISGFQVAGLYVIWRRIGRWLGVTRERSLLIVQLLLLGLLLFAGGVQSLVRAVLLALTQAWRELGWLRLSAVDAWGIALLGGLLLEPGVLHNLGGQLSYLLTFGLLWLEGKPGWWQCVFLSLLILPLLLWHTYAWHPIGILANLIAMPLFTWLVIPVLTIGILAAWFNITDLTNWCNAFVDGVRWTIAQTEGLPGELTFGKPPVLLCAIILIGTLVWLAVRRRWILGILGTVYGIMLLLPNLLPGGFATFVDVGQGDATIIKQRANQVMMVDVGGKLQLPQPDWAAPRKTDFQAQQLAQYLKGNGITKIQQLVLTHKDVDHIGNLPHFLKLVRVETIYVPLGMQQTDAYKRLVAPYIGTTEVREVCTGMRLNEWTTVQHPFEAGTGENEDSIALLVNVGRKHLMMTGDLDQAGEERIIQNNQCRQVELLKLGHHGSKTSTAPSFVHALKPQIGVVSAGVNNRFGHPNKETLATTKKAEMTVFNTAENGMLRYHWRGNRDWWQAEIK</sequence>
<dbReference type="SUPFAM" id="SSF56281">
    <property type="entry name" value="Metallo-hydrolase/oxidoreductase"/>
    <property type="match status" value="1"/>
</dbReference>
<dbReference type="Proteomes" id="UP000728106">
    <property type="component" value="Unassembled WGS sequence"/>
</dbReference>
<evidence type="ECO:0000256" key="1">
    <source>
        <dbReference type="ARBA" id="ARBA00004651"/>
    </source>
</evidence>
<dbReference type="PANTHER" id="PTHR30619">
    <property type="entry name" value="DNA INTERNALIZATION/COMPETENCE PROTEIN COMEC/REC2"/>
    <property type="match status" value="1"/>
</dbReference>
<dbReference type="CDD" id="cd07731">
    <property type="entry name" value="ComA-like_MBL-fold"/>
    <property type="match status" value="1"/>
</dbReference>
<evidence type="ECO:0000313" key="11">
    <source>
        <dbReference type="Proteomes" id="UP000728106"/>
    </source>
</evidence>
<evidence type="ECO:0000256" key="6">
    <source>
        <dbReference type="SAM" id="Phobius"/>
    </source>
</evidence>
<dbReference type="InterPro" id="IPR001279">
    <property type="entry name" value="Metallo-B-lactamas"/>
</dbReference>
<dbReference type="Proteomes" id="UP000808038">
    <property type="component" value="Unassembled WGS sequence"/>
</dbReference>
<comment type="subcellular location">
    <subcellularLocation>
        <location evidence="1">Cell membrane</location>
        <topology evidence="1">Multi-pass membrane protein</topology>
    </subcellularLocation>
</comment>
<keyword evidence="4 6" id="KW-1133">Transmembrane helix</keyword>
<dbReference type="PANTHER" id="PTHR30619:SF7">
    <property type="entry name" value="BETA-LACTAMASE DOMAIN PROTEIN"/>
    <property type="match status" value="1"/>
</dbReference>
<comment type="caution">
    <text evidence="10">The sequence shown here is derived from an EMBL/GenBank/DDBJ whole genome shotgun (WGS) entry which is preliminary data.</text>
</comment>
<evidence type="ECO:0000256" key="5">
    <source>
        <dbReference type="ARBA" id="ARBA00023136"/>
    </source>
</evidence>
<feature type="transmembrane region" description="Helical" evidence="6">
    <location>
        <begin position="441"/>
        <end position="458"/>
    </location>
</feature>
<protein>
    <submittedName>
        <fullName evidence="10">MBL fold metallo-hydrolase</fullName>
    </submittedName>
</protein>
<feature type="domain" description="ComEC/Rec2-related protein" evidence="8">
    <location>
        <begin position="228"/>
        <end position="461"/>
    </location>
</feature>
<dbReference type="NCBIfam" id="TIGR00360">
    <property type="entry name" value="ComEC_N-term"/>
    <property type="match status" value="1"/>
</dbReference>
<dbReference type="GeneID" id="57978660"/>
<feature type="transmembrane region" description="Helical" evidence="6">
    <location>
        <begin position="304"/>
        <end position="323"/>
    </location>
</feature>
<dbReference type="InterPro" id="IPR036866">
    <property type="entry name" value="RibonucZ/Hydroxyglut_hydro"/>
</dbReference>
<feature type="transmembrane region" description="Helical" evidence="6">
    <location>
        <begin position="272"/>
        <end position="292"/>
    </location>
</feature>
<dbReference type="GO" id="GO:0005886">
    <property type="term" value="C:plasma membrane"/>
    <property type="evidence" value="ECO:0007669"/>
    <property type="project" value="UniProtKB-SubCell"/>
</dbReference>
<reference evidence="10" key="1">
    <citation type="submission" date="2020-02" db="EMBL/GenBank/DDBJ databases">
        <authorList>
            <person name="Fontana A."/>
            <person name="Patrone V."/>
            <person name="Morelli L."/>
        </authorList>
    </citation>
    <scope>NUCLEOTIDE SEQUENCE</scope>
    <source>
        <strain evidence="9">CCUG 30943</strain>
        <strain evidence="10">CCUG 43002</strain>
    </source>
</reference>
<evidence type="ECO:0000259" key="8">
    <source>
        <dbReference type="Pfam" id="PF03772"/>
    </source>
</evidence>
<feature type="transmembrane region" description="Helical" evidence="6">
    <location>
        <begin position="378"/>
        <end position="405"/>
    </location>
</feature>